<sequence length="87" mass="9718">MSWFSGKLIRAFEVRRTKPVNAFSNDLRFWTEYGQVLDNIAQSGNDGRAAVMPSALPKIFTAGIDFASLADTANFKHRARVQRGVEV</sequence>
<dbReference type="STRING" id="436010.A0A166FTZ5"/>
<reference evidence="1" key="1">
    <citation type="journal article" date="2016" name="Mol. Biol. Evol.">
        <title>Comparative Genomics of Early-Diverging Mushroom-Forming Fungi Provides Insights into the Origins of Lignocellulose Decay Capabilities.</title>
        <authorList>
            <person name="Nagy L.G."/>
            <person name="Riley R."/>
            <person name="Tritt A."/>
            <person name="Adam C."/>
            <person name="Daum C."/>
            <person name="Floudas D."/>
            <person name="Sun H."/>
            <person name="Yadav J.S."/>
            <person name="Pangilinan J."/>
            <person name="Larsson K.H."/>
            <person name="Matsuura K."/>
            <person name="Barry K."/>
            <person name="Labutti K."/>
            <person name="Kuo R."/>
            <person name="Ohm R.A."/>
            <person name="Bhattacharya S.S."/>
            <person name="Shirouzu T."/>
            <person name="Yoshinaga Y."/>
            <person name="Martin F.M."/>
            <person name="Grigoriev I.V."/>
            <person name="Hibbett D.S."/>
        </authorList>
    </citation>
    <scope>NUCLEOTIDE SEQUENCE [LARGE SCALE GENOMIC DNA]</scope>
    <source>
        <strain evidence="1">CBS 109695</strain>
    </source>
</reference>
<proteinExistence type="predicted"/>
<gene>
    <name evidence="1" type="ORF">FIBSPDRAFT_957338</name>
</gene>
<dbReference type="AlphaFoldDB" id="A0A166FTZ5"/>
<organism evidence="1">
    <name type="scientific">Athelia psychrophila</name>
    <dbReference type="NCBI Taxonomy" id="1759441"/>
    <lineage>
        <taxon>Eukaryota</taxon>
        <taxon>Fungi</taxon>
        <taxon>Dikarya</taxon>
        <taxon>Basidiomycota</taxon>
        <taxon>Agaricomycotina</taxon>
        <taxon>Agaricomycetes</taxon>
        <taxon>Agaricomycetidae</taxon>
        <taxon>Atheliales</taxon>
        <taxon>Atheliaceae</taxon>
        <taxon>Athelia</taxon>
    </lineage>
</organism>
<evidence type="ECO:0000313" key="1">
    <source>
        <dbReference type="EMBL" id="KZP17160.1"/>
    </source>
</evidence>
<dbReference type="OrthoDB" id="14970at2759"/>
<protein>
    <submittedName>
        <fullName evidence="1">Uncharacterized protein</fullName>
    </submittedName>
</protein>
<dbReference type="EMBL" id="KV417585">
    <property type="protein sequence ID" value="KZP17160.1"/>
    <property type="molecule type" value="Genomic_DNA"/>
</dbReference>
<accession>A0A166FTZ5</accession>
<name>A0A166FTZ5_9AGAM</name>
<dbReference type="Gene3D" id="3.90.226.10">
    <property type="entry name" value="2-enoyl-CoA Hydratase, Chain A, domain 1"/>
    <property type="match status" value="1"/>
</dbReference>